<dbReference type="InterPro" id="IPR001128">
    <property type="entry name" value="Cyt_P450"/>
</dbReference>
<dbReference type="RefSeq" id="XP_066722668.1">
    <property type="nucleotide sequence ID" value="XM_066852036.1"/>
</dbReference>
<evidence type="ECO:0000256" key="3">
    <source>
        <dbReference type="ARBA" id="ARBA00023004"/>
    </source>
</evidence>
<dbReference type="Gene3D" id="1.10.630.10">
    <property type="entry name" value="Cytochrome P450"/>
    <property type="match status" value="1"/>
</dbReference>
<keyword evidence="2" id="KW-0479">Metal-binding</keyword>
<evidence type="ECO:0000313" key="6">
    <source>
        <dbReference type="Proteomes" id="UP001480595"/>
    </source>
</evidence>
<dbReference type="Pfam" id="PF00067">
    <property type="entry name" value="p450"/>
    <property type="match status" value="1"/>
</dbReference>
<evidence type="ECO:0008006" key="7">
    <source>
        <dbReference type="Google" id="ProtNLM"/>
    </source>
</evidence>
<keyword evidence="6" id="KW-1185">Reference proteome</keyword>
<evidence type="ECO:0000313" key="5">
    <source>
        <dbReference type="EMBL" id="KAK8091122.1"/>
    </source>
</evidence>
<accession>A0ABR1X6U9</accession>
<dbReference type="PANTHER" id="PTHR24305">
    <property type="entry name" value="CYTOCHROME P450"/>
    <property type="match status" value="1"/>
</dbReference>
<organism evidence="5 6">
    <name type="scientific">Apiospora phragmitis</name>
    <dbReference type="NCBI Taxonomy" id="2905665"/>
    <lineage>
        <taxon>Eukaryota</taxon>
        <taxon>Fungi</taxon>
        <taxon>Dikarya</taxon>
        <taxon>Ascomycota</taxon>
        <taxon>Pezizomycotina</taxon>
        <taxon>Sordariomycetes</taxon>
        <taxon>Xylariomycetidae</taxon>
        <taxon>Amphisphaeriales</taxon>
        <taxon>Apiosporaceae</taxon>
        <taxon>Apiospora</taxon>
    </lineage>
</organism>
<comment type="caution">
    <text evidence="5">The sequence shown here is derived from an EMBL/GenBank/DDBJ whole genome shotgun (WGS) entry which is preliminary data.</text>
</comment>
<sequence length="414" mass="46515">MDFILLVPLLMLLCCLAQFAYRWHRLCHIPGPFWASFRWSYYLRPLDLRRLSDQYGGLIRVGPDQLVTSDIESLLRINTPSSGYSGGPASSSSCPSQGLYPFFRPDGKNPCGYKRDSHLKATVDRQCGRLIRLVEGECIPTKVASYRPLEMTSASRWLVSNILRDLMYGEPCASLEEGQGRCNMPRTRPQCYSRLVAALLPVRMMRTCRRHFGSDMEGSRPRNEYDDLAHHLKRRWAHLTADALTTIILHLLSSPTAYNKLKAEIGWGIISGSRFPAAAHIPSALPPLKLLPYLQAVVKEGCRMSDAVITAPPVFRKSPKTVDTILGFQIPGGTEVGPDSFGIMRAKKYWGDDAEAFRPERWLEANDDRNLRLTMESALSIMWGDTGSTNDYYPARTAAEMVLGKILVMSLLKL</sequence>
<dbReference type="SUPFAM" id="SSF48264">
    <property type="entry name" value="Cytochrome P450"/>
    <property type="match status" value="1"/>
</dbReference>
<dbReference type="InterPro" id="IPR036396">
    <property type="entry name" value="Cyt_P450_sf"/>
</dbReference>
<dbReference type="EMBL" id="JAQQWL010000001">
    <property type="protein sequence ID" value="KAK8091122.1"/>
    <property type="molecule type" value="Genomic_DNA"/>
</dbReference>
<evidence type="ECO:0000256" key="1">
    <source>
        <dbReference type="ARBA" id="ARBA00022617"/>
    </source>
</evidence>
<evidence type="ECO:0000256" key="2">
    <source>
        <dbReference type="ARBA" id="ARBA00022723"/>
    </source>
</evidence>
<dbReference type="PANTHER" id="PTHR24305:SF168">
    <property type="entry name" value="P450, PUTATIVE (EUROFUNG)-RELATED"/>
    <property type="match status" value="1"/>
</dbReference>
<keyword evidence="3" id="KW-0408">Iron</keyword>
<protein>
    <recommendedName>
        <fullName evidence="7">Cytochrome P450</fullName>
    </recommendedName>
</protein>
<reference evidence="5 6" key="1">
    <citation type="submission" date="2023-01" db="EMBL/GenBank/DDBJ databases">
        <title>Analysis of 21 Apiospora genomes using comparative genomics revels a genus with tremendous synthesis potential of carbohydrate active enzymes and secondary metabolites.</title>
        <authorList>
            <person name="Sorensen T."/>
        </authorList>
    </citation>
    <scope>NUCLEOTIDE SEQUENCE [LARGE SCALE GENOMIC DNA]</scope>
    <source>
        <strain evidence="5 6">CBS 135458</strain>
    </source>
</reference>
<keyword evidence="1" id="KW-0349">Heme</keyword>
<keyword evidence="4" id="KW-0732">Signal</keyword>
<dbReference type="InterPro" id="IPR050121">
    <property type="entry name" value="Cytochrome_P450_monoxygenase"/>
</dbReference>
<evidence type="ECO:0000256" key="4">
    <source>
        <dbReference type="SAM" id="SignalP"/>
    </source>
</evidence>
<name>A0ABR1X6U9_9PEZI</name>
<feature type="signal peptide" evidence="4">
    <location>
        <begin position="1"/>
        <end position="17"/>
    </location>
</feature>
<dbReference type="GeneID" id="92085099"/>
<dbReference type="Proteomes" id="UP001480595">
    <property type="component" value="Unassembled WGS sequence"/>
</dbReference>
<feature type="chain" id="PRO_5046066438" description="Cytochrome P450" evidence="4">
    <location>
        <begin position="18"/>
        <end position="414"/>
    </location>
</feature>
<gene>
    <name evidence="5" type="ORF">PG994_000627</name>
</gene>
<proteinExistence type="predicted"/>